<dbReference type="AlphaFoldDB" id="A0A0C3H134"/>
<evidence type="ECO:0000259" key="6">
    <source>
        <dbReference type="PROSITE" id="PS50850"/>
    </source>
</evidence>
<evidence type="ECO:0000256" key="3">
    <source>
        <dbReference type="ARBA" id="ARBA00022989"/>
    </source>
</evidence>
<feature type="transmembrane region" description="Helical" evidence="5">
    <location>
        <begin position="221"/>
        <end position="239"/>
    </location>
</feature>
<keyword evidence="4 5" id="KW-0472">Membrane</keyword>
<reference evidence="8" key="2">
    <citation type="submission" date="2015-01" db="EMBL/GenBank/DDBJ databases">
        <title>Evolutionary Origins and Diversification of the Mycorrhizal Mutualists.</title>
        <authorList>
            <consortium name="DOE Joint Genome Institute"/>
            <consortium name="Mycorrhizal Genomics Consortium"/>
            <person name="Kohler A."/>
            <person name="Kuo A."/>
            <person name="Nagy L.G."/>
            <person name="Floudas D."/>
            <person name="Copeland A."/>
            <person name="Barry K.W."/>
            <person name="Cichocki N."/>
            <person name="Veneault-Fourrey C."/>
            <person name="LaButti K."/>
            <person name="Lindquist E.A."/>
            <person name="Lipzen A."/>
            <person name="Lundell T."/>
            <person name="Morin E."/>
            <person name="Murat C."/>
            <person name="Riley R."/>
            <person name="Ohm R."/>
            <person name="Sun H."/>
            <person name="Tunlid A."/>
            <person name="Henrissat B."/>
            <person name="Grigoriev I.V."/>
            <person name="Hibbett D.S."/>
            <person name="Martin F."/>
        </authorList>
    </citation>
    <scope>NUCLEOTIDE SEQUENCE [LARGE SCALE GENOMIC DNA]</scope>
    <source>
        <strain evidence="8">Zn</strain>
    </source>
</reference>
<dbReference type="OrthoDB" id="2533084at2759"/>
<feature type="transmembrane region" description="Helical" evidence="5">
    <location>
        <begin position="468"/>
        <end position="488"/>
    </location>
</feature>
<dbReference type="InterPro" id="IPR020846">
    <property type="entry name" value="MFS_dom"/>
</dbReference>
<sequence length="505" mass="55301">MSIATDVDTGVAEKLTEVHVTPYNGGSPSSSMKTTKHGVILVPQPTDDPDEPLNWSVFKKHAALIVLALDSFLLKFTPTLIAPGAHALASQFHTPASTATYIGSAPTITSCIGPFIWIPLSHRFGRRPILLFGIAVTMLFAIGVARSESYAQALTCRMFMGLFASAGLCIAPAAISDMFFLHEKGKRMGVYTFMLVCAPYAGGIAGGAVQYNKSLGWRWSMYLAAIMYAALLVLMIFFVPETIFERECAAEESKKRKTVERRLLFRTPQNPNGHSWAHDFNQPWRMWAYPAVVLPSIWYGVAGMTEVCNTAGLALNFGAGSRYNFNVRQVGFCFTSGLIGAAIGEFFGGPICDLVAKRTLARGELWKPEKLLNVCWSGLAAIVVGLLVYGLELNYPTGWAAALTGLLLHTFGQEVLVTCLLTYLTDCYPDDAAEVTIVFQVCLNLIAWPQAFYVPLWIDKSAGAKVPYIFFASLPIVLFPFGIGLLMWKGPHIRTRGKWMSSKST</sequence>
<evidence type="ECO:0000256" key="4">
    <source>
        <dbReference type="ARBA" id="ARBA00023136"/>
    </source>
</evidence>
<feature type="transmembrane region" description="Helical" evidence="5">
    <location>
        <begin position="371"/>
        <end position="391"/>
    </location>
</feature>
<dbReference type="Gene3D" id="1.20.1250.20">
    <property type="entry name" value="MFS general substrate transporter like domains"/>
    <property type="match status" value="1"/>
</dbReference>
<dbReference type="InterPro" id="IPR036259">
    <property type="entry name" value="MFS_trans_sf"/>
</dbReference>
<dbReference type="GO" id="GO:0022857">
    <property type="term" value="F:transmembrane transporter activity"/>
    <property type="evidence" value="ECO:0007669"/>
    <property type="project" value="InterPro"/>
</dbReference>
<feature type="transmembrane region" description="Helical" evidence="5">
    <location>
        <begin position="158"/>
        <end position="181"/>
    </location>
</feature>
<keyword evidence="3 5" id="KW-1133">Transmembrane helix</keyword>
<evidence type="ECO:0000313" key="8">
    <source>
        <dbReference type="Proteomes" id="UP000054321"/>
    </source>
</evidence>
<evidence type="ECO:0000256" key="1">
    <source>
        <dbReference type="ARBA" id="ARBA00004141"/>
    </source>
</evidence>
<dbReference type="SUPFAM" id="SSF103473">
    <property type="entry name" value="MFS general substrate transporter"/>
    <property type="match status" value="1"/>
</dbReference>
<evidence type="ECO:0000256" key="5">
    <source>
        <dbReference type="SAM" id="Phobius"/>
    </source>
</evidence>
<dbReference type="PANTHER" id="PTHR23502:SF181">
    <property type="entry name" value="MAJOR FACILITATOR SUPERFAMILY (MFS) PROFILE DOMAIN-CONTAINING PROTEIN"/>
    <property type="match status" value="1"/>
</dbReference>
<dbReference type="GO" id="GO:0005886">
    <property type="term" value="C:plasma membrane"/>
    <property type="evidence" value="ECO:0007669"/>
    <property type="project" value="TreeGrafter"/>
</dbReference>
<accession>A0A0C3H134</accession>
<protein>
    <recommendedName>
        <fullName evidence="6">Major facilitator superfamily (MFS) profile domain-containing protein</fullName>
    </recommendedName>
</protein>
<feature type="transmembrane region" description="Helical" evidence="5">
    <location>
        <begin position="397"/>
        <end position="423"/>
    </location>
</feature>
<dbReference type="Pfam" id="PF07690">
    <property type="entry name" value="MFS_1"/>
    <property type="match status" value="1"/>
</dbReference>
<dbReference type="PANTHER" id="PTHR23502">
    <property type="entry name" value="MAJOR FACILITATOR SUPERFAMILY"/>
    <property type="match status" value="1"/>
</dbReference>
<keyword evidence="2 5" id="KW-0812">Transmembrane</keyword>
<comment type="subcellular location">
    <subcellularLocation>
        <location evidence="1">Membrane</location>
        <topology evidence="1">Multi-pass membrane protein</topology>
    </subcellularLocation>
</comment>
<proteinExistence type="predicted"/>
<evidence type="ECO:0000256" key="2">
    <source>
        <dbReference type="ARBA" id="ARBA00022692"/>
    </source>
</evidence>
<feature type="transmembrane region" description="Helical" evidence="5">
    <location>
        <begin position="435"/>
        <end position="456"/>
    </location>
</feature>
<feature type="transmembrane region" description="Helical" evidence="5">
    <location>
        <begin position="101"/>
        <end position="120"/>
    </location>
</feature>
<name>A0A0C3H134_OIDMZ</name>
<feature type="transmembrane region" description="Helical" evidence="5">
    <location>
        <begin position="188"/>
        <end position="209"/>
    </location>
</feature>
<reference evidence="7 8" key="1">
    <citation type="submission" date="2014-04" db="EMBL/GenBank/DDBJ databases">
        <authorList>
            <consortium name="DOE Joint Genome Institute"/>
            <person name="Kuo A."/>
            <person name="Martino E."/>
            <person name="Perotto S."/>
            <person name="Kohler A."/>
            <person name="Nagy L.G."/>
            <person name="Floudas D."/>
            <person name="Copeland A."/>
            <person name="Barry K.W."/>
            <person name="Cichocki N."/>
            <person name="Veneault-Fourrey C."/>
            <person name="LaButti K."/>
            <person name="Lindquist E.A."/>
            <person name="Lipzen A."/>
            <person name="Lundell T."/>
            <person name="Morin E."/>
            <person name="Murat C."/>
            <person name="Sun H."/>
            <person name="Tunlid A."/>
            <person name="Henrissat B."/>
            <person name="Grigoriev I.V."/>
            <person name="Hibbett D.S."/>
            <person name="Martin F."/>
            <person name="Nordberg H.P."/>
            <person name="Cantor M.N."/>
            <person name="Hua S.X."/>
        </authorList>
    </citation>
    <scope>NUCLEOTIDE SEQUENCE [LARGE SCALE GENOMIC DNA]</scope>
    <source>
        <strain evidence="7 8">Zn</strain>
    </source>
</reference>
<evidence type="ECO:0000313" key="7">
    <source>
        <dbReference type="EMBL" id="KIM96211.1"/>
    </source>
</evidence>
<dbReference type="Proteomes" id="UP000054321">
    <property type="component" value="Unassembled WGS sequence"/>
</dbReference>
<dbReference type="HOGENOM" id="CLU_008455_13_7_1"/>
<keyword evidence="8" id="KW-1185">Reference proteome</keyword>
<feature type="transmembrane region" description="Helical" evidence="5">
    <location>
        <begin position="62"/>
        <end position="81"/>
    </location>
</feature>
<dbReference type="EMBL" id="KN832885">
    <property type="protein sequence ID" value="KIM96211.1"/>
    <property type="molecule type" value="Genomic_DNA"/>
</dbReference>
<dbReference type="PROSITE" id="PS50850">
    <property type="entry name" value="MFS"/>
    <property type="match status" value="1"/>
</dbReference>
<gene>
    <name evidence="7" type="ORF">OIDMADRAFT_132633</name>
</gene>
<feature type="domain" description="Major facilitator superfamily (MFS) profile" evidence="6">
    <location>
        <begin position="63"/>
        <end position="505"/>
    </location>
</feature>
<feature type="transmembrane region" description="Helical" evidence="5">
    <location>
        <begin position="129"/>
        <end position="146"/>
    </location>
</feature>
<dbReference type="InterPro" id="IPR011701">
    <property type="entry name" value="MFS"/>
</dbReference>
<dbReference type="InParanoid" id="A0A0C3H134"/>
<organism evidence="7 8">
    <name type="scientific">Oidiodendron maius (strain Zn)</name>
    <dbReference type="NCBI Taxonomy" id="913774"/>
    <lineage>
        <taxon>Eukaryota</taxon>
        <taxon>Fungi</taxon>
        <taxon>Dikarya</taxon>
        <taxon>Ascomycota</taxon>
        <taxon>Pezizomycotina</taxon>
        <taxon>Leotiomycetes</taxon>
        <taxon>Leotiomycetes incertae sedis</taxon>
        <taxon>Myxotrichaceae</taxon>
        <taxon>Oidiodendron</taxon>
    </lineage>
</organism>
<dbReference type="STRING" id="913774.A0A0C3H134"/>